<dbReference type="Pfam" id="PF09648">
    <property type="entry name" value="YycI"/>
    <property type="match status" value="1"/>
</dbReference>
<keyword evidence="1" id="KW-0812">Transmembrane</keyword>
<feature type="domain" description="Regulatory protein YycH-like" evidence="2">
    <location>
        <begin position="32"/>
        <end position="265"/>
    </location>
</feature>
<keyword evidence="1" id="KW-0472">Membrane</keyword>
<dbReference type="InterPro" id="IPR018604">
    <property type="entry name" value="YycI-like"/>
</dbReference>
<keyword evidence="1" id="KW-1133">Transmembrane helix</keyword>
<dbReference type="GO" id="GO:0016020">
    <property type="term" value="C:membrane"/>
    <property type="evidence" value="ECO:0007669"/>
    <property type="project" value="InterPro"/>
</dbReference>
<sequence length="280" mass="31009">MDIAKVKTILIFVLVAINIALFSFLIGTRNQDTTVNQRSDDQVIALLNEKNIVLDKKLISQKVSSVPNCLIERMLSGDDKIVSKLLGGKYIKEEEGSYTNESKQLTIRGDSFRFTDAAPSEAPADNSPATIERYCIEAMKRMGISSENYTFLGMNGAGENFKALFAPKCADYPFFDANLDFEISSAGLVSVQGKNLISSNTVSGGKTEIFSIHSILVDFADNQYLDRTRQTVITSISLGYYIGHDAEQYKSVLAIPVWQIATDNGDIFYYDARNGKFLEP</sequence>
<organism evidence="3">
    <name type="scientific">uncultured Bacillota bacterium</name>
    <dbReference type="NCBI Taxonomy" id="344338"/>
    <lineage>
        <taxon>Bacteria</taxon>
        <taxon>Bacillati</taxon>
        <taxon>Bacillota</taxon>
        <taxon>environmental samples</taxon>
    </lineage>
</organism>
<name>A0A650EN79_9FIRM</name>
<protein>
    <recommendedName>
        <fullName evidence="2">Regulatory protein YycH-like domain-containing protein</fullName>
    </recommendedName>
</protein>
<evidence type="ECO:0000313" key="3">
    <source>
        <dbReference type="EMBL" id="QGT51210.1"/>
    </source>
</evidence>
<reference evidence="3" key="1">
    <citation type="journal article" date="2020" name="J. ISSAAS">
        <title>Lactobacilli and other gastrointestinal microbiota of Peromyscus leucopus, reservoir host for agents of Lyme disease and other zoonoses in North America.</title>
        <authorList>
            <person name="Milovic A."/>
            <person name="Bassam K."/>
            <person name="Shao H."/>
            <person name="Chatzistamou I."/>
            <person name="Tufts D.M."/>
            <person name="Diuk-Wasser M."/>
            <person name="Barbour A.G."/>
        </authorList>
    </citation>
    <scope>NUCLEOTIDE SEQUENCE</scope>
    <source>
        <strain evidence="3">LL40</strain>
    </source>
</reference>
<proteinExistence type="predicted"/>
<feature type="transmembrane region" description="Helical" evidence="1">
    <location>
        <begin position="9"/>
        <end position="27"/>
    </location>
</feature>
<gene>
    <name evidence="3" type="ORF">Firmicute1046_2860</name>
</gene>
<accession>A0A650EN79</accession>
<dbReference type="AlphaFoldDB" id="A0A650EN79"/>
<dbReference type="EMBL" id="MN577573">
    <property type="protein sequence ID" value="QGT51210.1"/>
    <property type="molecule type" value="Genomic_DNA"/>
</dbReference>
<evidence type="ECO:0000259" key="2">
    <source>
        <dbReference type="Pfam" id="PF09648"/>
    </source>
</evidence>
<evidence type="ECO:0000256" key="1">
    <source>
        <dbReference type="SAM" id="Phobius"/>
    </source>
</evidence>